<proteinExistence type="predicted"/>
<feature type="signal peptide" evidence="1">
    <location>
        <begin position="1"/>
        <end position="19"/>
    </location>
</feature>
<dbReference type="EMBL" id="JAERQG010000001">
    <property type="protein sequence ID" value="MBL0765064.1"/>
    <property type="molecule type" value="Genomic_DNA"/>
</dbReference>
<dbReference type="RefSeq" id="WP_201919217.1">
    <property type="nucleotide sequence ID" value="NZ_JAERQG010000001.1"/>
</dbReference>
<evidence type="ECO:0000313" key="3">
    <source>
        <dbReference type="Proteomes" id="UP000642920"/>
    </source>
</evidence>
<dbReference type="Proteomes" id="UP000642920">
    <property type="component" value="Unassembled WGS sequence"/>
</dbReference>
<gene>
    <name evidence="2" type="ORF">JKP34_07370</name>
</gene>
<organism evidence="2 3">
    <name type="scientific">Marivirga atlantica</name>
    <dbReference type="NCBI Taxonomy" id="1548457"/>
    <lineage>
        <taxon>Bacteria</taxon>
        <taxon>Pseudomonadati</taxon>
        <taxon>Bacteroidota</taxon>
        <taxon>Cytophagia</taxon>
        <taxon>Cytophagales</taxon>
        <taxon>Marivirgaceae</taxon>
        <taxon>Marivirga</taxon>
    </lineage>
</organism>
<accession>A0A937DJM6</accession>
<feature type="chain" id="PRO_5037864486" description="Glycoside-hydrolase family GH114 TIM-barrel domain-containing protein" evidence="1">
    <location>
        <begin position="20"/>
        <end position="315"/>
    </location>
</feature>
<name>A0A937DJM6_9BACT</name>
<protein>
    <recommendedName>
        <fullName evidence="4">Glycoside-hydrolase family GH114 TIM-barrel domain-containing protein</fullName>
    </recommendedName>
</protein>
<reference evidence="2" key="1">
    <citation type="submission" date="2021-01" db="EMBL/GenBank/DDBJ databases">
        <title>Marivirga sp. nov., isolated from intertidal surface sediments.</title>
        <authorList>
            <person name="Zhang M."/>
        </authorList>
    </citation>
    <scope>NUCLEOTIDE SEQUENCE</scope>
    <source>
        <strain evidence="2">SM1354</strain>
    </source>
</reference>
<evidence type="ECO:0000313" key="2">
    <source>
        <dbReference type="EMBL" id="MBL0765064.1"/>
    </source>
</evidence>
<evidence type="ECO:0008006" key="4">
    <source>
        <dbReference type="Google" id="ProtNLM"/>
    </source>
</evidence>
<dbReference type="AlphaFoldDB" id="A0A937DJM6"/>
<dbReference type="PROSITE" id="PS51257">
    <property type="entry name" value="PROKAR_LIPOPROTEIN"/>
    <property type="match status" value="1"/>
</dbReference>
<keyword evidence="1" id="KW-0732">Signal</keyword>
<evidence type="ECO:0000256" key="1">
    <source>
        <dbReference type="SAM" id="SignalP"/>
    </source>
</evidence>
<sequence length="315" mass="36164">MRISFALIFILLFFTACQSEEEPVVSEPTNNAHLQYFGFTIIDTYWDDPTDADTKTNYADEIHSFSNLADMLVVTPDDNLVQRVQQFSNLDLKAVFHFNELFFELVDVNSPSGANYNLRADYEQRWNQFKNLNESILDTTYMAAFYIGEEPTWNGISFNELNTVAELLKEDKAEIPLLIIEAYPSLTDLRVPEAVDWIGFDRYFIKNPVTDPDFQQNWKTLKSKMSNPDQRIVIIMDTHYINWAHGDYGNIALDQMDDVADNYYTLAKADEQVIGILGYFWPNGFDIEGSIGARGMPQSVKAKYEKIGKDITGKN</sequence>
<keyword evidence="3" id="KW-1185">Reference proteome</keyword>
<comment type="caution">
    <text evidence="2">The sequence shown here is derived from an EMBL/GenBank/DDBJ whole genome shotgun (WGS) entry which is preliminary data.</text>
</comment>